<feature type="transmembrane region" description="Helical" evidence="1">
    <location>
        <begin position="332"/>
        <end position="352"/>
    </location>
</feature>
<evidence type="ECO:0000256" key="1">
    <source>
        <dbReference type="SAM" id="Phobius"/>
    </source>
</evidence>
<dbReference type="GO" id="GO:0005886">
    <property type="term" value="C:plasma membrane"/>
    <property type="evidence" value="ECO:0007669"/>
    <property type="project" value="TreeGrafter"/>
</dbReference>
<proteinExistence type="predicted"/>
<organism evidence="2 3">
    <name type="scientific">Mariprofundus micogutta</name>
    <dbReference type="NCBI Taxonomy" id="1921010"/>
    <lineage>
        <taxon>Bacteria</taxon>
        <taxon>Pseudomonadati</taxon>
        <taxon>Pseudomonadota</taxon>
        <taxon>Candidatius Mariprofundia</taxon>
        <taxon>Mariprofundales</taxon>
        <taxon>Mariprofundaceae</taxon>
        <taxon>Mariprofundus</taxon>
    </lineage>
</organism>
<evidence type="ECO:0000313" key="3">
    <source>
        <dbReference type="Proteomes" id="UP000231632"/>
    </source>
</evidence>
<dbReference type="Proteomes" id="UP000231632">
    <property type="component" value="Unassembled WGS sequence"/>
</dbReference>
<dbReference type="OrthoDB" id="5287122at2"/>
<dbReference type="InterPro" id="IPR001036">
    <property type="entry name" value="Acrflvin-R"/>
</dbReference>
<dbReference type="SUPFAM" id="SSF82866">
    <property type="entry name" value="Multidrug efflux transporter AcrB transmembrane domain"/>
    <property type="match status" value="2"/>
</dbReference>
<dbReference type="Gene3D" id="1.20.1640.10">
    <property type="entry name" value="Multidrug efflux transporter AcrB transmembrane domain"/>
    <property type="match status" value="2"/>
</dbReference>
<gene>
    <name evidence="2" type="ORF">MMIC_P1777</name>
</gene>
<keyword evidence="1" id="KW-0812">Transmembrane</keyword>
<comment type="caution">
    <text evidence="2">The sequence shown here is derived from an EMBL/GenBank/DDBJ whole genome shotgun (WGS) entry which is preliminary data.</text>
</comment>
<dbReference type="RefSeq" id="WP_072660104.1">
    <property type="nucleotide sequence ID" value="NZ_BDFD01000015.1"/>
</dbReference>
<keyword evidence="1" id="KW-1133">Transmembrane helix</keyword>
<name>A0A1L8CPJ7_9PROT</name>
<feature type="transmembrane region" description="Helical" evidence="1">
    <location>
        <begin position="425"/>
        <end position="445"/>
    </location>
</feature>
<dbReference type="AlphaFoldDB" id="A0A1L8CPJ7"/>
<accession>A0A1L8CPJ7</accession>
<protein>
    <submittedName>
        <fullName evidence="2">Multidrug efflux pump</fullName>
    </submittedName>
</protein>
<dbReference type="Gene3D" id="3.30.70.1440">
    <property type="entry name" value="Multidrug efflux transporter AcrB pore domain"/>
    <property type="match status" value="1"/>
</dbReference>
<dbReference type="Gene3D" id="3.30.2090.10">
    <property type="entry name" value="Multidrug efflux transporter AcrB TolC docking domain, DN and DC subdomains"/>
    <property type="match status" value="2"/>
</dbReference>
<dbReference type="PANTHER" id="PTHR32063">
    <property type="match status" value="1"/>
</dbReference>
<feature type="transmembrane region" description="Helical" evidence="1">
    <location>
        <begin position="384"/>
        <end position="405"/>
    </location>
</feature>
<dbReference type="SUPFAM" id="SSF82693">
    <property type="entry name" value="Multidrug efflux transporter AcrB pore domain, PN1, PN2, PC1 and PC2 subdomains"/>
    <property type="match status" value="2"/>
</dbReference>
<dbReference type="GO" id="GO:0042910">
    <property type="term" value="F:xenobiotic transmembrane transporter activity"/>
    <property type="evidence" value="ECO:0007669"/>
    <property type="project" value="TreeGrafter"/>
</dbReference>
<dbReference type="STRING" id="1921010.MMIC_P1777"/>
<dbReference type="Pfam" id="PF00873">
    <property type="entry name" value="ACR_tran"/>
    <property type="match status" value="1"/>
</dbReference>
<feature type="transmembrane region" description="Helical" evidence="1">
    <location>
        <begin position="358"/>
        <end position="377"/>
    </location>
</feature>
<feature type="transmembrane region" description="Helical" evidence="1">
    <location>
        <begin position="12"/>
        <end position="31"/>
    </location>
</feature>
<feature type="transmembrane region" description="Helical" evidence="1">
    <location>
        <begin position="910"/>
        <end position="934"/>
    </location>
</feature>
<dbReference type="SUPFAM" id="SSF82714">
    <property type="entry name" value="Multidrug efflux transporter AcrB TolC docking domain, DN and DC subdomains"/>
    <property type="match status" value="2"/>
</dbReference>
<sequence length="1031" mass="113746">MKSIIAFFVKRGVLVNLISIILLLGGIYAAMQMQREAFPSVNFDVIAVSGAYPGAAPREVERLMVAPIEQELKGIDGINVIRSTAYSGTMQITIEVDPNFKDRSRLVSDIQQAINRADLPVDLPADPMIMEVKSEQTPVLTFSIFGDFKELELKKLSSSIEDDVRTISGVANVFVQGDRKEEIRIVPNPEEMRQNRVSINDVVALIRGWNVNAPGGRLKAHDGQRIIRITGEFVSAEDAGNLVIRANEHGQALYLKDVAEVTQTLQRPYRYVAARGDPAITMIVIKKGDADIITLVDRVRSYLDTIPEKYGEGVHVSAYNDFSTITRLRLGVLTNNGMIGLVLVLALLMLFLRPAVALTTAWGLPIIFFSGIAILYFSGITLNLLVMFGFIMVLGLMVDDAIIIGENATYHMERGLSPEDAAIEGTYELIGPVTATVLTTIVAFLPLMYMDGIIGKFIASIPIVVIVLLAFSWFEAIFILPNHIRDVANPNKHPKERALFIWITGIYTWILEKAVKLRYLTILLTIAGLLGSFALASTMKFQLFPSGAETTFYLRVTTPTGTTLEEMRDQLIKLDVEVRKRIDPSILETTTMIAGENSADQREALKQIGDRFGFERIILIPFTQRDIKAYDVMNVLEKEIPPLFPNMEISFAMQKPGPPVGRALQVEITGGDEATMTGVAQRLIALLESVKGVYAVESDLEPGDPEIRIVMDRKLAAYAGVDLATAGTHIRAAFDGLRVSTIKRGKEEIDVTIRYPEKSQRDINTLMKLEIPNKRGGLVPLHRIAHLENKPGTSSIRHKDARRVINVSAEVDQKNMTSKEINEIVNQRKAEWLGEDARFVSINLGGEEEKTQESVRGLIFSFVFALLGIFAILAVQFNRVGYPILVMLAIPFGIIGIVVGFFLHGAPLSFMAMMGFVALTGVVVNSSLVMAVFIQRQILDGVPWREAIVESGKRRLRAVLLTAITTVVGLLPTAYGWGGHDPFVAPMALALSWGLMFSTVITLFSVPAALGIAMDIKHKLQRLFGKTVTTN</sequence>
<keyword evidence="3" id="KW-1185">Reference proteome</keyword>
<dbReference type="PANTHER" id="PTHR32063:SF33">
    <property type="entry name" value="RND SUPERFAMILY EFFLUX PUMP PERMEASE COMPONENT"/>
    <property type="match status" value="1"/>
</dbReference>
<dbReference type="EMBL" id="BDFD01000015">
    <property type="protein sequence ID" value="GAV20803.1"/>
    <property type="molecule type" value="Genomic_DNA"/>
</dbReference>
<dbReference type="PRINTS" id="PR00702">
    <property type="entry name" value="ACRIFLAVINRP"/>
</dbReference>
<feature type="transmembrane region" description="Helical" evidence="1">
    <location>
        <begin position="990"/>
        <end position="1013"/>
    </location>
</feature>
<feature type="transmembrane region" description="Helical" evidence="1">
    <location>
        <begin position="955"/>
        <end position="978"/>
    </location>
</feature>
<feature type="transmembrane region" description="Helical" evidence="1">
    <location>
        <begin position="522"/>
        <end position="544"/>
    </location>
</feature>
<feature type="transmembrane region" description="Helical" evidence="1">
    <location>
        <begin position="457"/>
        <end position="479"/>
    </location>
</feature>
<feature type="transmembrane region" description="Helical" evidence="1">
    <location>
        <begin position="858"/>
        <end position="877"/>
    </location>
</feature>
<dbReference type="Gene3D" id="3.30.70.1430">
    <property type="entry name" value="Multidrug efflux transporter AcrB pore domain"/>
    <property type="match status" value="2"/>
</dbReference>
<keyword evidence="1" id="KW-0472">Membrane</keyword>
<feature type="transmembrane region" description="Helical" evidence="1">
    <location>
        <begin position="884"/>
        <end position="904"/>
    </location>
</feature>
<dbReference type="Gene3D" id="3.30.70.1320">
    <property type="entry name" value="Multidrug efflux transporter AcrB pore domain like"/>
    <property type="match status" value="1"/>
</dbReference>
<reference evidence="2 3" key="1">
    <citation type="journal article" date="2017" name="Arch. Microbiol.">
        <title>Mariprofundus micogutta sp. nov., a novel iron-oxidizing zetaproteobacterium isolated from a deep-sea hydrothermal field at the Bayonnaise knoll of the Izu-Ogasawara arc, and a description of Mariprofundales ord. nov. and Zetaproteobacteria classis nov.</title>
        <authorList>
            <person name="Makita H."/>
            <person name="Tanaka E."/>
            <person name="Mitsunobu S."/>
            <person name="Miyazaki M."/>
            <person name="Nunoura T."/>
            <person name="Uematsu K."/>
            <person name="Takaki Y."/>
            <person name="Nishi S."/>
            <person name="Shimamura S."/>
            <person name="Takai K."/>
        </authorList>
    </citation>
    <scope>NUCLEOTIDE SEQUENCE [LARGE SCALE GENOMIC DNA]</scope>
    <source>
        <strain evidence="2 3">ET2</strain>
    </source>
</reference>
<dbReference type="InterPro" id="IPR027463">
    <property type="entry name" value="AcrB_DN_DC_subdom"/>
</dbReference>
<evidence type="ECO:0000313" key="2">
    <source>
        <dbReference type="EMBL" id="GAV20803.1"/>
    </source>
</evidence>